<evidence type="ECO:0000256" key="1">
    <source>
        <dbReference type="ARBA" id="ARBA00010886"/>
    </source>
</evidence>
<keyword evidence="5 10" id="KW-0547">Nucleotide-binding</keyword>
<dbReference type="InterPro" id="IPR011009">
    <property type="entry name" value="Kinase-like_dom_sf"/>
</dbReference>
<evidence type="ECO:0000256" key="11">
    <source>
        <dbReference type="SAM" id="MobiDB-lite"/>
    </source>
</evidence>
<dbReference type="OrthoDB" id="4062651at2759"/>
<protein>
    <recommendedName>
        <fullName evidence="2">non-specific serine/threonine protein kinase</fullName>
        <ecNumber evidence="2">2.7.11.1</ecNumber>
    </recommendedName>
</protein>
<keyword evidence="7 10" id="KW-0067">ATP-binding</keyword>
<dbReference type="InterPro" id="IPR008271">
    <property type="entry name" value="Ser/Thr_kinase_AS"/>
</dbReference>
<feature type="compositionally biased region" description="Polar residues" evidence="11">
    <location>
        <begin position="295"/>
        <end position="316"/>
    </location>
</feature>
<feature type="binding site" evidence="10">
    <location>
        <position position="49"/>
    </location>
    <ligand>
        <name>ATP</name>
        <dbReference type="ChEBI" id="CHEBI:30616"/>
    </ligand>
</feature>
<gene>
    <name evidence="13" type="primary">MKK2</name>
    <name evidence="13" type="ORF">BG015_005497</name>
</gene>
<comment type="catalytic activity">
    <reaction evidence="8">
        <text>L-threonyl-[protein] + ATP = O-phospho-L-threonyl-[protein] + ADP + H(+)</text>
        <dbReference type="Rhea" id="RHEA:46608"/>
        <dbReference type="Rhea" id="RHEA-COMP:11060"/>
        <dbReference type="Rhea" id="RHEA-COMP:11605"/>
        <dbReference type="ChEBI" id="CHEBI:15378"/>
        <dbReference type="ChEBI" id="CHEBI:30013"/>
        <dbReference type="ChEBI" id="CHEBI:30616"/>
        <dbReference type="ChEBI" id="CHEBI:61977"/>
        <dbReference type="ChEBI" id="CHEBI:456216"/>
        <dbReference type="EC" id="2.7.11.1"/>
    </reaction>
</comment>
<feature type="compositionally biased region" description="Low complexity" evidence="11">
    <location>
        <begin position="402"/>
        <end position="417"/>
    </location>
</feature>
<sequence>MALRRFLAKQNPENIYHGENRYECKEPLGGGANGKCYRALLNGQEVALKIAYCRPTDKKAIITFKTELGVLKIVQHSHIVKYLDDFEVQDLKIIVLELCSGGSLQGKVLEYWKKHGHLGLPEKDVARWLGHVMDALTYLHEEMRLVHRDVKPENMVVTSTGLAKMCDFGYTFHLDTGLNNLPWGTPGYMAPELLNGKEYDNAIDVFSFGASMFFLLFGRCLKEEDLPMTSLKEISASAMAVLKDTLQSQPDERPSFLKLKEYDFFSRYQKEQTGKRAAERDNEYDVEEHPAKRTTVATASAEQRPSSPPGTFNVCNSSSSGSPSSGSPSSGTSKHTDELPAGACAGKHLPVQRRPVIVVPPLRAHDIQEDSDITTNNSEPDTETDEQSTSAPQGDEHIPMVTSSQLADSTSTSSSLTPRPVANAPQALSPAPTPGQPVESGPASETSEDSLSTTSSGCPPTLVIASAPNEINQTQTTVRQSDAASNKTGSASGRSESKDRAWLEIGGLKSGEFLKDLPLPFESNSQ</sequence>
<feature type="region of interest" description="Disordered" evidence="11">
    <location>
        <begin position="270"/>
        <end position="348"/>
    </location>
</feature>
<reference evidence="13" key="1">
    <citation type="journal article" date="2020" name="Fungal Divers.">
        <title>Resolving the Mortierellaceae phylogeny through synthesis of multi-gene phylogenetics and phylogenomics.</title>
        <authorList>
            <person name="Vandepol N."/>
            <person name="Liber J."/>
            <person name="Desiro A."/>
            <person name="Na H."/>
            <person name="Kennedy M."/>
            <person name="Barry K."/>
            <person name="Grigoriev I.V."/>
            <person name="Miller A.N."/>
            <person name="O'Donnell K."/>
            <person name="Stajich J.E."/>
            <person name="Bonito G."/>
        </authorList>
    </citation>
    <scope>NUCLEOTIDE SEQUENCE</scope>
    <source>
        <strain evidence="13">NRRL 6426</strain>
    </source>
</reference>
<dbReference type="AlphaFoldDB" id="A0A9P5S4B4"/>
<dbReference type="PANTHER" id="PTHR43671:SF98">
    <property type="entry name" value="SERINE_THREONINE-PROTEIN KINASE NEK11"/>
    <property type="match status" value="1"/>
</dbReference>
<evidence type="ECO:0000313" key="14">
    <source>
        <dbReference type="Proteomes" id="UP000748756"/>
    </source>
</evidence>
<keyword evidence="3 13" id="KW-0723">Serine/threonine-protein kinase</keyword>
<dbReference type="Pfam" id="PF00069">
    <property type="entry name" value="Pkinase"/>
    <property type="match status" value="1"/>
</dbReference>
<dbReference type="InterPro" id="IPR017441">
    <property type="entry name" value="Protein_kinase_ATP_BS"/>
</dbReference>
<comment type="catalytic activity">
    <reaction evidence="9">
        <text>L-seryl-[protein] + ATP = O-phospho-L-seryl-[protein] + ADP + H(+)</text>
        <dbReference type="Rhea" id="RHEA:17989"/>
        <dbReference type="Rhea" id="RHEA-COMP:9863"/>
        <dbReference type="Rhea" id="RHEA-COMP:11604"/>
        <dbReference type="ChEBI" id="CHEBI:15378"/>
        <dbReference type="ChEBI" id="CHEBI:29999"/>
        <dbReference type="ChEBI" id="CHEBI:30616"/>
        <dbReference type="ChEBI" id="CHEBI:83421"/>
        <dbReference type="ChEBI" id="CHEBI:456216"/>
        <dbReference type="EC" id="2.7.11.1"/>
    </reaction>
</comment>
<dbReference type="SUPFAM" id="SSF56112">
    <property type="entry name" value="Protein kinase-like (PK-like)"/>
    <property type="match status" value="1"/>
</dbReference>
<accession>A0A9P5S4B4</accession>
<dbReference type="EMBL" id="JAAAUQ010000255">
    <property type="protein sequence ID" value="KAF9152288.1"/>
    <property type="molecule type" value="Genomic_DNA"/>
</dbReference>
<feature type="region of interest" description="Disordered" evidence="11">
    <location>
        <begin position="362"/>
        <end position="500"/>
    </location>
</feature>
<dbReference type="PROSITE" id="PS50011">
    <property type="entry name" value="PROTEIN_KINASE_DOM"/>
    <property type="match status" value="1"/>
</dbReference>
<evidence type="ECO:0000256" key="8">
    <source>
        <dbReference type="ARBA" id="ARBA00047899"/>
    </source>
</evidence>
<dbReference type="Gene3D" id="1.10.510.10">
    <property type="entry name" value="Transferase(Phosphotransferase) domain 1"/>
    <property type="match status" value="1"/>
</dbReference>
<keyword evidence="6 13" id="KW-0418">Kinase</keyword>
<feature type="domain" description="Protein kinase" evidence="12">
    <location>
        <begin position="22"/>
        <end position="265"/>
    </location>
</feature>
<evidence type="ECO:0000259" key="12">
    <source>
        <dbReference type="PROSITE" id="PS50011"/>
    </source>
</evidence>
<comment type="caution">
    <text evidence="13">The sequence shown here is derived from an EMBL/GenBank/DDBJ whole genome shotgun (WGS) entry which is preliminary data.</text>
</comment>
<dbReference type="InterPro" id="IPR000719">
    <property type="entry name" value="Prot_kinase_dom"/>
</dbReference>
<keyword evidence="14" id="KW-1185">Reference proteome</keyword>
<evidence type="ECO:0000256" key="6">
    <source>
        <dbReference type="ARBA" id="ARBA00022777"/>
    </source>
</evidence>
<dbReference type="PROSITE" id="PS00108">
    <property type="entry name" value="PROTEIN_KINASE_ST"/>
    <property type="match status" value="1"/>
</dbReference>
<dbReference type="GO" id="GO:0005524">
    <property type="term" value="F:ATP binding"/>
    <property type="evidence" value="ECO:0007669"/>
    <property type="project" value="UniProtKB-UniRule"/>
</dbReference>
<evidence type="ECO:0000256" key="3">
    <source>
        <dbReference type="ARBA" id="ARBA00022527"/>
    </source>
</evidence>
<feature type="compositionally biased region" description="Polar residues" evidence="11">
    <location>
        <begin position="469"/>
        <end position="494"/>
    </location>
</feature>
<evidence type="ECO:0000256" key="2">
    <source>
        <dbReference type="ARBA" id="ARBA00012513"/>
    </source>
</evidence>
<feature type="compositionally biased region" description="Low complexity" evidence="11">
    <location>
        <begin position="317"/>
        <end position="331"/>
    </location>
</feature>
<dbReference type="SMART" id="SM00220">
    <property type="entry name" value="S_TKc"/>
    <property type="match status" value="1"/>
</dbReference>
<evidence type="ECO:0000256" key="5">
    <source>
        <dbReference type="ARBA" id="ARBA00022741"/>
    </source>
</evidence>
<evidence type="ECO:0000256" key="10">
    <source>
        <dbReference type="PROSITE-ProRule" id="PRU10141"/>
    </source>
</evidence>
<comment type="similarity">
    <text evidence="1">Belongs to the protein kinase superfamily. NEK Ser/Thr protein kinase family. NIMA subfamily.</text>
</comment>
<organism evidence="13 14">
    <name type="scientific">Linnemannia schmuckeri</name>
    <dbReference type="NCBI Taxonomy" id="64567"/>
    <lineage>
        <taxon>Eukaryota</taxon>
        <taxon>Fungi</taxon>
        <taxon>Fungi incertae sedis</taxon>
        <taxon>Mucoromycota</taxon>
        <taxon>Mortierellomycotina</taxon>
        <taxon>Mortierellomycetes</taxon>
        <taxon>Mortierellales</taxon>
        <taxon>Mortierellaceae</taxon>
        <taxon>Linnemannia</taxon>
    </lineage>
</organism>
<keyword evidence="4" id="KW-0808">Transferase</keyword>
<feature type="compositionally biased region" description="Basic and acidic residues" evidence="11">
    <location>
        <begin position="270"/>
        <end position="291"/>
    </location>
</feature>
<dbReference type="Proteomes" id="UP000748756">
    <property type="component" value="Unassembled WGS sequence"/>
</dbReference>
<evidence type="ECO:0000256" key="4">
    <source>
        <dbReference type="ARBA" id="ARBA00022679"/>
    </source>
</evidence>
<name>A0A9P5S4B4_9FUNG</name>
<evidence type="ECO:0000313" key="13">
    <source>
        <dbReference type="EMBL" id="KAF9152288.1"/>
    </source>
</evidence>
<evidence type="ECO:0000256" key="9">
    <source>
        <dbReference type="ARBA" id="ARBA00048679"/>
    </source>
</evidence>
<proteinExistence type="inferred from homology"/>
<evidence type="ECO:0000256" key="7">
    <source>
        <dbReference type="ARBA" id="ARBA00022840"/>
    </source>
</evidence>
<dbReference type="PANTHER" id="PTHR43671">
    <property type="entry name" value="SERINE/THREONINE-PROTEIN KINASE NEK"/>
    <property type="match status" value="1"/>
</dbReference>
<dbReference type="InterPro" id="IPR050660">
    <property type="entry name" value="NEK_Ser/Thr_kinase"/>
</dbReference>
<dbReference type="CDD" id="cd00180">
    <property type="entry name" value="PKc"/>
    <property type="match status" value="1"/>
</dbReference>
<dbReference type="PROSITE" id="PS00107">
    <property type="entry name" value="PROTEIN_KINASE_ATP"/>
    <property type="match status" value="1"/>
</dbReference>
<dbReference type="GO" id="GO:0004674">
    <property type="term" value="F:protein serine/threonine kinase activity"/>
    <property type="evidence" value="ECO:0007669"/>
    <property type="project" value="UniProtKB-KW"/>
</dbReference>
<dbReference type="EC" id="2.7.11.1" evidence="2"/>